<sequence>MGEGGLRAGAARSFGEHSYGIYLIHPLVIAAAAAAWFSLTGLSWADWLTYPVIFAAAAVVSYGAVRGLSGVPYAGYLVGESRGRRG</sequence>
<protein>
    <submittedName>
        <fullName evidence="3">Acyltransferase 3</fullName>
    </submittedName>
</protein>
<dbReference type="AlphaFoldDB" id="A0A101GKE2"/>
<reference evidence="4" key="1">
    <citation type="journal article" date="2015" name="MBio">
        <title>Genome-Resolved Metagenomic Analysis Reveals Roles for Candidate Phyla and Other Microbial Community Members in Biogeochemical Transformations in Oil Reservoirs.</title>
        <authorList>
            <person name="Hu P."/>
            <person name="Tom L."/>
            <person name="Singh A."/>
            <person name="Thomas B.C."/>
            <person name="Baker B.J."/>
            <person name="Piceno Y.M."/>
            <person name="Andersen G.L."/>
            <person name="Banfield J.F."/>
        </authorList>
    </citation>
    <scope>NUCLEOTIDE SEQUENCE [LARGE SCALE GENOMIC DNA]</scope>
</reference>
<dbReference type="Proteomes" id="UP000054323">
    <property type="component" value="Unassembled WGS sequence"/>
</dbReference>
<evidence type="ECO:0000256" key="1">
    <source>
        <dbReference type="SAM" id="Phobius"/>
    </source>
</evidence>
<feature type="domain" description="Acyltransferase 3" evidence="2">
    <location>
        <begin position="11"/>
        <end position="64"/>
    </location>
</feature>
<keyword evidence="3" id="KW-0808">Transferase</keyword>
<evidence type="ECO:0000313" key="4">
    <source>
        <dbReference type="Proteomes" id="UP000054323"/>
    </source>
</evidence>
<comment type="caution">
    <text evidence="3">The sequence shown here is derived from an EMBL/GenBank/DDBJ whole genome shotgun (WGS) entry which is preliminary data.</text>
</comment>
<organism evidence="3 4">
    <name type="scientific">Methanoculleus marisnigri</name>
    <dbReference type="NCBI Taxonomy" id="2198"/>
    <lineage>
        <taxon>Archaea</taxon>
        <taxon>Methanobacteriati</taxon>
        <taxon>Methanobacteriota</taxon>
        <taxon>Stenosarchaea group</taxon>
        <taxon>Methanomicrobia</taxon>
        <taxon>Methanomicrobiales</taxon>
        <taxon>Methanomicrobiaceae</taxon>
        <taxon>Methanoculleus</taxon>
    </lineage>
</organism>
<proteinExistence type="predicted"/>
<name>A0A101GKE2_9EURY</name>
<feature type="transmembrane region" description="Helical" evidence="1">
    <location>
        <begin position="47"/>
        <end position="65"/>
    </location>
</feature>
<dbReference type="GO" id="GO:0016747">
    <property type="term" value="F:acyltransferase activity, transferring groups other than amino-acyl groups"/>
    <property type="evidence" value="ECO:0007669"/>
    <property type="project" value="InterPro"/>
</dbReference>
<dbReference type="EMBL" id="LGGD01000261">
    <property type="protein sequence ID" value="KUK60063.1"/>
    <property type="molecule type" value="Genomic_DNA"/>
</dbReference>
<dbReference type="InterPro" id="IPR002656">
    <property type="entry name" value="Acyl_transf_3_dom"/>
</dbReference>
<gene>
    <name evidence="3" type="ORF">XD82_1712</name>
</gene>
<evidence type="ECO:0000259" key="2">
    <source>
        <dbReference type="Pfam" id="PF01757"/>
    </source>
</evidence>
<keyword evidence="3" id="KW-0012">Acyltransferase</keyword>
<keyword evidence="1" id="KW-1133">Transmembrane helix</keyword>
<keyword evidence="1" id="KW-0812">Transmembrane</keyword>
<keyword evidence="1" id="KW-0472">Membrane</keyword>
<evidence type="ECO:0000313" key="3">
    <source>
        <dbReference type="EMBL" id="KUK60063.1"/>
    </source>
</evidence>
<feature type="transmembrane region" description="Helical" evidence="1">
    <location>
        <begin position="21"/>
        <end position="41"/>
    </location>
</feature>
<dbReference type="PATRIC" id="fig|2198.4.peg.196"/>
<accession>A0A101GKE2</accession>
<dbReference type="Pfam" id="PF01757">
    <property type="entry name" value="Acyl_transf_3"/>
    <property type="match status" value="1"/>
</dbReference>